<accession>A0A3G4VJV8</accession>
<sequence>MSIIGSNNIRSMLGLNVTSKQLDKFEFFENIKSIKNLTTKELKQQNKTFCLLSKYKGYNKEKLEHISRLKANFSNSYWRDKKNLSKAPPTIKLVNNSSKDASEMWLRDPKRNKFSTVEISQKPSDDISTVIQGELTPLIGKGIIDNNGSYDRLPFSISHVQNDAKRQEVCEESTASKPGLVYFTGKNITSAEILPGSPIGQYYHQTQFEDNLNVLEINNGDKGTFGISFDLNNVKEGEPLLICGGALSGCSVVFATKANKLFALHAGQHENEKAVWVTGKKGAESIAKSVALLTNEDPNNIQCTNNQELVNYLSSKFDQSVLVYCGDDIPLTSEHNVKYFDYDSTPENKDPRVGNALALVSKKQGKINVQVLGDDIAVDKNSFEARSLSSAVFSLTPKLEPQSSVTTYL</sequence>
<protein>
    <submittedName>
        <fullName evidence="2">Cytotoxic necrotizing factor</fullName>
    </submittedName>
</protein>
<dbReference type="AlphaFoldDB" id="A0A3G4VJV8"/>
<gene>
    <name evidence="2" type="ORF">ECB94_27780</name>
</gene>
<feature type="domain" description="Cytotoxic necrotizing factor Rho-activating" evidence="1">
    <location>
        <begin position="202"/>
        <end position="384"/>
    </location>
</feature>
<dbReference type="CDD" id="cd16834">
    <property type="entry name" value="CNF1-like"/>
    <property type="match status" value="1"/>
</dbReference>
<dbReference type="Proteomes" id="UP000279760">
    <property type="component" value="Plasmid unnamed"/>
</dbReference>
<dbReference type="InterPro" id="IPR037040">
    <property type="entry name" value="CNF_Rho-act_sf"/>
</dbReference>
<dbReference type="RefSeq" id="WP_124942382.1">
    <property type="nucleotide sequence ID" value="NZ_CP033579.1"/>
</dbReference>
<evidence type="ECO:0000259" key="1">
    <source>
        <dbReference type="Pfam" id="PF05785"/>
    </source>
</evidence>
<dbReference type="Pfam" id="PF05785">
    <property type="entry name" value="CNF1"/>
    <property type="match status" value="1"/>
</dbReference>
<proteinExistence type="predicted"/>
<keyword evidence="2" id="KW-0614">Plasmid</keyword>
<geneLocation type="plasmid" evidence="2">
    <name>unnamed</name>
</geneLocation>
<reference evidence="2 3" key="1">
    <citation type="submission" date="2018-11" db="EMBL/GenBank/DDBJ databases">
        <title>Complete Genome Sequence of Vbrio mediterranei 117-T6: a Potential Pathogen Bacteria Isolated from the Conchocelis of Pyropia.</title>
        <authorList>
            <person name="Liu Q."/>
        </authorList>
    </citation>
    <scope>NUCLEOTIDE SEQUENCE [LARGE SCALE GENOMIC DNA]</scope>
    <source>
        <strain evidence="2 3">117-T6</strain>
        <plasmid evidence="2 3">unnamed</plasmid>
    </source>
</reference>
<name>A0A3G4VJV8_9VIBR</name>
<dbReference type="InterPro" id="IPR011324">
    <property type="entry name" value="Cytotoxic_necrot_fac-like_cat"/>
</dbReference>
<evidence type="ECO:0000313" key="3">
    <source>
        <dbReference type="Proteomes" id="UP000279760"/>
    </source>
</evidence>
<dbReference type="InterPro" id="IPR008430">
    <property type="entry name" value="CNF_Rho-act"/>
</dbReference>
<evidence type="ECO:0000313" key="2">
    <source>
        <dbReference type="EMBL" id="AYV25093.1"/>
    </source>
</evidence>
<organism evidence="2 3">
    <name type="scientific">Vibrio mediterranei</name>
    <dbReference type="NCBI Taxonomy" id="689"/>
    <lineage>
        <taxon>Bacteria</taxon>
        <taxon>Pseudomonadati</taxon>
        <taxon>Pseudomonadota</taxon>
        <taxon>Gammaproteobacteria</taxon>
        <taxon>Vibrionales</taxon>
        <taxon>Vibrionaceae</taxon>
        <taxon>Vibrio</taxon>
    </lineage>
</organism>
<dbReference type="SUPFAM" id="SSF64438">
    <property type="entry name" value="CNF1/YfiH-like putative cysteine hydrolases"/>
    <property type="match status" value="1"/>
</dbReference>
<dbReference type="EMBL" id="CP033579">
    <property type="protein sequence ID" value="AYV25093.1"/>
    <property type="molecule type" value="Genomic_DNA"/>
</dbReference>
<dbReference type="Gene3D" id="3.60.100.10">
    <property type="entry name" value="Cytotoxic necrotizing factor, Rho-activating domain"/>
    <property type="match status" value="1"/>
</dbReference>